<dbReference type="SMART" id="SM00758">
    <property type="entry name" value="PA14"/>
    <property type="match status" value="1"/>
</dbReference>
<dbReference type="SUPFAM" id="SSF56988">
    <property type="entry name" value="Anthrax protective antigen"/>
    <property type="match status" value="1"/>
</dbReference>
<sequence length="1405" mass="155727">MDPTLPKRRSFLLLLLTLLIVSFFLNLVSVPSAIACYSWQLGARVGLRGSAEIRHGPGFEYVVHTIVPNDNWQVDIIDGPRYANGQEWWDISRKNLDGGGTGWVYFSQAAYDICDPNPPGNVYVQSDIELIPDPYNGWPPHEGEKLIGRFTLGNNGGQNVTLEGYGIRLRRDGWDYWDFLNTNQVTLGPGQTVRFDQNNERPLVSGYYRAEITWKVAGQDWKVTSAREFNVTSPPPGNVYINSDIELVPDPYNGWPPHEGEKLIGRFTLGNSGGQNISLEGYGIRLRRDGWDYWDFLNTNAITLGPGQTVRFDQNNERPLVPGHYRAEITWKVAGQDWQVASAREFDVIQTPDPGNIYVQSDIELLPDPNNGWPPHEREKLIGRFTLGNNGGQAVTLEGYGIRLRRDGWDYWDFLNSNPSTLGPGQTVRFDQNNERPLVPGHYRAEITWKVTGQDWQVVSPREFDVTSTPNQPGNIYIHSDIELVPDPNNGWPPDEGEKLIGRFTLGNNGGENVVLEGYGIRLRRDGWEYWDFLNTNPVTLGPGQTTHFDQNNERPLISGHYRAEITWKVAGQDWKVTSAREFQIGDPVIPPGPQDGTLVIVGPLEINPNSLDAYETATGRFTVRNESSSTVGLSRLGIGGRGPLGNDIHDFPWHWFITLLPGEEYTYQDTRSFTTSGSYFFFPAYQSENGEWREIYSSNGARSVASAVVNSPATGSTGWSLAVNYMDDSNEVIDVSGGNVEQLASGKFVFKDFTLANRSLHCRFTQIIVNGTPLQFRSPGGWSQDWVIGLPGDRATINTGFTIPASQFEIRNSVLAKDVPSQAALTLCNLAATVLVVFNGDISLAENGELTSVDTLWGGVTDAIFDGVLSNGDPNVAVELAIIYDDIIRGEGRDAFIKILTFAARHPDTVSKLIFNLFGVAVKEGIEFLDVIGKILESWFAIDAGARLIESNLTEPSLGIAVVYAQQTPSNLKTYTHSSEDVDSKNLALRKDSGVNWAGLAGGGQIVGTSNHFAAAEQARLIDGDYSKGWETDKAFSEYPNSTIIELASETPVTITEIRIHPGPIQDSLTGAALKEFRVDSSLDGIEYFPILYGSFGSEEVGQQKSYTIDHIPAQYVKIIPETSQDANSLTLVIGELEVYGNMGMPGDEYEPDNASNEAGEETPDAFATQHNANYPGDLDWVRFKAFPGATYTIETLGLGNSADTIITLFDQNGTTPLIENDNGGSGNASKIEWTVESYGTYFVRVQQSLGQYGPETSYQLSIRLNPSNLWYAEYYENQFLGGEPVVIRADDSIDFYWDDGSPSPEVPADYFSARWTRSLHLPAGSYDFSLYRDDGARLWIDGESVFDKWEHTAGYNSFQIYLSEGTHLFQFEMFEMTGGAAAILSWQYAGGSHQLFLPSVVRN</sequence>
<dbReference type="InterPro" id="IPR000421">
    <property type="entry name" value="FA58C"/>
</dbReference>
<dbReference type="Pfam" id="PF07691">
    <property type="entry name" value="PA14"/>
    <property type="match status" value="1"/>
</dbReference>
<dbReference type="EMBL" id="LN890655">
    <property type="protein sequence ID" value="CUS05054.2"/>
    <property type="molecule type" value="Genomic_DNA"/>
</dbReference>
<dbReference type="InterPro" id="IPR007280">
    <property type="entry name" value="Peptidase_C_arc/bac"/>
</dbReference>
<dbReference type="SUPFAM" id="SSF49785">
    <property type="entry name" value="Galactose-binding domain-like"/>
    <property type="match status" value="1"/>
</dbReference>
<dbReference type="InterPro" id="IPR008979">
    <property type="entry name" value="Galactose-bd-like_sf"/>
</dbReference>
<accession>A0A160T577</accession>
<dbReference type="KEGG" id="pbf:CFX0092_A3176"/>
<dbReference type="Gene3D" id="2.60.120.260">
    <property type="entry name" value="Galactose-binding domain-like"/>
    <property type="match status" value="1"/>
</dbReference>
<dbReference type="RefSeq" id="WP_095044313.1">
    <property type="nucleotide sequence ID" value="NZ_LN890655.1"/>
</dbReference>
<evidence type="ECO:0000259" key="1">
    <source>
        <dbReference type="PROSITE" id="PS50022"/>
    </source>
</evidence>
<keyword evidence="4" id="KW-1185">Reference proteome</keyword>
<feature type="domain" description="PA14" evidence="2">
    <location>
        <begin position="1267"/>
        <end position="1402"/>
    </location>
</feature>
<gene>
    <name evidence="3" type="ORF">CFX0092_A3176</name>
</gene>
<dbReference type="InterPro" id="IPR011658">
    <property type="entry name" value="PA14_dom"/>
</dbReference>
<dbReference type="Proteomes" id="UP000215027">
    <property type="component" value="Chromosome I"/>
</dbReference>
<dbReference type="Pfam" id="PF04151">
    <property type="entry name" value="PPC"/>
    <property type="match status" value="1"/>
</dbReference>
<dbReference type="PROSITE" id="PS51820">
    <property type="entry name" value="PA14"/>
    <property type="match status" value="1"/>
</dbReference>
<dbReference type="InterPro" id="IPR037524">
    <property type="entry name" value="PA14/GLEYA"/>
</dbReference>
<dbReference type="OrthoDB" id="1652165at2"/>
<dbReference type="Gene3D" id="2.60.120.380">
    <property type="match status" value="1"/>
</dbReference>
<proteinExistence type="predicted"/>
<protein>
    <recommendedName>
        <fullName evidence="5">PA14 domain-containing protein</fullName>
    </recommendedName>
</protein>
<dbReference type="SUPFAM" id="SSF89260">
    <property type="entry name" value="Collagen-binding domain"/>
    <property type="match status" value="1"/>
</dbReference>
<organism evidence="3 4">
    <name type="scientific">Candidatus Promineifilum breve</name>
    <dbReference type="NCBI Taxonomy" id="1806508"/>
    <lineage>
        <taxon>Bacteria</taxon>
        <taxon>Bacillati</taxon>
        <taxon>Chloroflexota</taxon>
        <taxon>Ardenticatenia</taxon>
        <taxon>Candidatus Promineifilales</taxon>
        <taxon>Candidatus Promineifilaceae</taxon>
        <taxon>Candidatus Promineifilum</taxon>
    </lineage>
</organism>
<evidence type="ECO:0000313" key="4">
    <source>
        <dbReference type="Proteomes" id="UP000215027"/>
    </source>
</evidence>
<name>A0A160T577_9CHLR</name>
<dbReference type="PROSITE" id="PS50022">
    <property type="entry name" value="FA58C_3"/>
    <property type="match status" value="1"/>
</dbReference>
<evidence type="ECO:0000259" key="2">
    <source>
        <dbReference type="PROSITE" id="PS51820"/>
    </source>
</evidence>
<feature type="domain" description="F5/8 type C" evidence="1">
    <location>
        <begin position="994"/>
        <end position="1143"/>
    </location>
</feature>
<reference evidence="3" key="1">
    <citation type="submission" date="2016-01" db="EMBL/GenBank/DDBJ databases">
        <authorList>
            <person name="Mcilroy J.S."/>
            <person name="Karst M S."/>
            <person name="Albertsen M."/>
        </authorList>
    </citation>
    <scope>NUCLEOTIDE SEQUENCE</scope>
    <source>
        <strain evidence="3">Cfx-K</strain>
    </source>
</reference>
<evidence type="ECO:0008006" key="5">
    <source>
        <dbReference type="Google" id="ProtNLM"/>
    </source>
</evidence>
<dbReference type="Gene3D" id="3.90.182.10">
    <property type="entry name" value="Toxin - Anthrax Protective Antigen,domain 1"/>
    <property type="match status" value="1"/>
</dbReference>
<evidence type="ECO:0000313" key="3">
    <source>
        <dbReference type="EMBL" id="CUS05054.2"/>
    </source>
</evidence>